<dbReference type="Gene3D" id="1.10.418.20">
    <property type="match status" value="1"/>
</dbReference>
<dbReference type="SUPFAM" id="SSF54001">
    <property type="entry name" value="Cysteine proteinases"/>
    <property type="match status" value="1"/>
</dbReference>
<proteinExistence type="predicted"/>
<gene>
    <name evidence="1" type="ORF">QIS74_04904</name>
</gene>
<name>A0AAV9TKX7_9PEZI</name>
<dbReference type="EMBL" id="JASAOK010000023">
    <property type="protein sequence ID" value="KAK6221175.1"/>
    <property type="molecule type" value="Genomic_DNA"/>
</dbReference>
<comment type="caution">
    <text evidence="1">The sequence shown here is derived from an EMBL/GenBank/DDBJ whole genome shotgun (WGS) entry which is preliminary data.</text>
</comment>
<sequence length="237" mass="26048">MAFLQWLYEDEKLQVTVETKACPLQDNTSDCGVFVVAFADSLAKTGTISLSKFPDMVPLWRMALQRMLLSSTHSVPPAGRLAQLSDAVLPDLVGDPLEQSVALQKKIWDRSANLSALLSHLDPSQTRQALESNRAHANATAALMSLEKLHRLHLKALGKVLANNPYIDGIARLSNLTASLDAIRKSLNPAKSKDLFGNRLQRRQTRSINNTFEAIQFHVGMMQKFNALEGNLGSTTG</sequence>
<dbReference type="Proteomes" id="UP001327957">
    <property type="component" value="Unassembled WGS sequence"/>
</dbReference>
<reference evidence="1 2" key="1">
    <citation type="submission" date="2023-04" db="EMBL/GenBank/DDBJ databases">
        <title>Colletotrichum tabacum stain YC1 causing leaf anthracnose on Nicotiana tabacum(L.) cv.</title>
        <authorList>
            <person name="Ji Z."/>
            <person name="Wang M."/>
            <person name="Zhang J."/>
            <person name="Wang N."/>
            <person name="Zhou Z."/>
        </authorList>
    </citation>
    <scope>NUCLEOTIDE SEQUENCE [LARGE SCALE GENOMIC DNA]</scope>
    <source>
        <strain evidence="1 2">YC1</strain>
    </source>
</reference>
<protein>
    <recommendedName>
        <fullName evidence="3">Ulp1 protease family protein</fullName>
    </recommendedName>
</protein>
<accession>A0AAV9TKX7</accession>
<evidence type="ECO:0008006" key="3">
    <source>
        <dbReference type="Google" id="ProtNLM"/>
    </source>
</evidence>
<evidence type="ECO:0000313" key="1">
    <source>
        <dbReference type="EMBL" id="KAK6221175.1"/>
    </source>
</evidence>
<evidence type="ECO:0000313" key="2">
    <source>
        <dbReference type="Proteomes" id="UP001327957"/>
    </source>
</evidence>
<organism evidence="1 2">
    <name type="scientific">Colletotrichum tabaci</name>
    <dbReference type="NCBI Taxonomy" id="1209068"/>
    <lineage>
        <taxon>Eukaryota</taxon>
        <taxon>Fungi</taxon>
        <taxon>Dikarya</taxon>
        <taxon>Ascomycota</taxon>
        <taxon>Pezizomycotina</taxon>
        <taxon>Sordariomycetes</taxon>
        <taxon>Hypocreomycetidae</taxon>
        <taxon>Glomerellales</taxon>
        <taxon>Glomerellaceae</taxon>
        <taxon>Colletotrichum</taxon>
        <taxon>Colletotrichum destructivum species complex</taxon>
    </lineage>
</organism>
<dbReference type="InterPro" id="IPR038765">
    <property type="entry name" value="Papain-like_cys_pep_sf"/>
</dbReference>
<dbReference type="AlphaFoldDB" id="A0AAV9TKX7"/>
<keyword evidence="2" id="KW-1185">Reference proteome</keyword>